<dbReference type="Gene3D" id="3.30.530.20">
    <property type="match status" value="1"/>
</dbReference>
<dbReference type="Pfam" id="PF10604">
    <property type="entry name" value="Polyketide_cyc2"/>
    <property type="match status" value="1"/>
</dbReference>
<sequence length="154" mass="17479">MGSGQSIATEIEIAAPPATVRSVFLDWQRYSEWTKVWTIKPNEDAKKPSDLTKGDYVAANLKGFAFKPAMVENTEELFKWDGSIPLLFSGQHSFYFKPSDKTPGGTTWVQVEDFSGLLAFLMKPVFGFTKTTLKNWREFDEDIKKESERIAVQN</sequence>
<dbReference type="InterPro" id="IPR019587">
    <property type="entry name" value="Polyketide_cyclase/dehydratase"/>
</dbReference>
<dbReference type="GeneID" id="62162113"/>
<reference evidence="1" key="2">
    <citation type="submission" date="2020-11" db="EMBL/GenBank/DDBJ databases">
        <title>Whole genome sequencing of Colletotrichum sp.</title>
        <authorList>
            <person name="Li H."/>
        </authorList>
    </citation>
    <scope>NUCLEOTIDE SEQUENCE</scope>
    <source>
        <strain evidence="1">CkLH20</strain>
    </source>
</reference>
<keyword evidence="2" id="KW-1185">Reference proteome</keyword>
<gene>
    <name evidence="1" type="ORF">CkaCkLH20_06322</name>
</gene>
<evidence type="ECO:0000313" key="1">
    <source>
        <dbReference type="EMBL" id="KAF9876379.1"/>
    </source>
</evidence>
<organism evidence="1 2">
    <name type="scientific">Colletotrichum karsti</name>
    <dbReference type="NCBI Taxonomy" id="1095194"/>
    <lineage>
        <taxon>Eukaryota</taxon>
        <taxon>Fungi</taxon>
        <taxon>Dikarya</taxon>
        <taxon>Ascomycota</taxon>
        <taxon>Pezizomycotina</taxon>
        <taxon>Sordariomycetes</taxon>
        <taxon>Hypocreomycetidae</taxon>
        <taxon>Glomerellales</taxon>
        <taxon>Glomerellaceae</taxon>
        <taxon>Colletotrichum</taxon>
        <taxon>Colletotrichum boninense species complex</taxon>
    </lineage>
</organism>
<evidence type="ECO:0000313" key="2">
    <source>
        <dbReference type="Proteomes" id="UP000781932"/>
    </source>
</evidence>
<dbReference type="EMBL" id="JAATWM020000018">
    <property type="protein sequence ID" value="KAF9876379.1"/>
    <property type="molecule type" value="Genomic_DNA"/>
</dbReference>
<dbReference type="PANTHER" id="PTHR36166">
    <property type="entry name" value="CHROMOSOME 9, WHOLE GENOME SHOTGUN SEQUENCE"/>
    <property type="match status" value="1"/>
</dbReference>
<reference evidence="1" key="1">
    <citation type="submission" date="2020-03" db="EMBL/GenBank/DDBJ databases">
        <authorList>
            <person name="He L."/>
        </authorList>
    </citation>
    <scope>NUCLEOTIDE SEQUENCE</scope>
    <source>
        <strain evidence="1">CkLH20</strain>
    </source>
</reference>
<dbReference type="CDD" id="cd07822">
    <property type="entry name" value="SRPBCC_4"/>
    <property type="match status" value="1"/>
</dbReference>
<dbReference type="Proteomes" id="UP000781932">
    <property type="component" value="Unassembled WGS sequence"/>
</dbReference>
<comment type="caution">
    <text evidence="1">The sequence shown here is derived from an EMBL/GenBank/DDBJ whole genome shotgun (WGS) entry which is preliminary data.</text>
</comment>
<dbReference type="RefSeq" id="XP_038745840.1">
    <property type="nucleotide sequence ID" value="XM_038889039.1"/>
</dbReference>
<dbReference type="SUPFAM" id="SSF55961">
    <property type="entry name" value="Bet v1-like"/>
    <property type="match status" value="1"/>
</dbReference>
<proteinExistence type="predicted"/>
<protein>
    <submittedName>
        <fullName evidence="1">Activator of hsp90 atpase 1 family protein</fullName>
    </submittedName>
</protein>
<dbReference type="InterPro" id="IPR023393">
    <property type="entry name" value="START-like_dom_sf"/>
</dbReference>
<name>A0A9P6I525_9PEZI</name>
<dbReference type="AlphaFoldDB" id="A0A9P6I525"/>
<dbReference type="OrthoDB" id="509124at2759"/>
<dbReference type="PANTHER" id="PTHR36166:SF1">
    <property type="entry name" value="SRPBCC DOMAIN-CONTAINING PROTEIN"/>
    <property type="match status" value="1"/>
</dbReference>
<accession>A0A9P6I525</accession>